<dbReference type="AlphaFoldDB" id="A0A1E4TFG8"/>
<protein>
    <submittedName>
        <fullName evidence="1">Uncharacterized protein</fullName>
    </submittedName>
</protein>
<keyword evidence="2" id="KW-1185">Reference proteome</keyword>
<reference evidence="2" key="1">
    <citation type="submission" date="2016-02" db="EMBL/GenBank/DDBJ databases">
        <title>Comparative genomics of biotechnologically important yeasts.</title>
        <authorList>
            <consortium name="DOE Joint Genome Institute"/>
            <person name="Riley R."/>
            <person name="Haridas S."/>
            <person name="Wolfe K.H."/>
            <person name="Lopes M.R."/>
            <person name="Hittinger C.T."/>
            <person name="Goker M."/>
            <person name="Salamov A."/>
            <person name="Wisecaver J."/>
            <person name="Long T.M."/>
            <person name="Aerts A.L."/>
            <person name="Barry K."/>
            <person name="Choi C."/>
            <person name="Clum A."/>
            <person name="Coughlan A.Y."/>
            <person name="Deshpande S."/>
            <person name="Douglass A.P."/>
            <person name="Hanson S.J."/>
            <person name="Klenk H.-P."/>
            <person name="Labutti K."/>
            <person name="Lapidus A."/>
            <person name="Lindquist E."/>
            <person name="Lipzen A."/>
            <person name="Meier-Kolthoff J.P."/>
            <person name="Ohm R.A."/>
            <person name="Otillar R.P."/>
            <person name="Pangilinan J."/>
            <person name="Peng Y."/>
            <person name="Rokas A."/>
            <person name="Rosa C.A."/>
            <person name="Scheuner C."/>
            <person name="Sibirny A.A."/>
            <person name="Slot J.C."/>
            <person name="Stielow J.B."/>
            <person name="Sun H."/>
            <person name="Kurtzman C.P."/>
            <person name="Blackwell M."/>
            <person name="Jeffries T.W."/>
            <person name="Grigoriev I.V."/>
        </authorList>
    </citation>
    <scope>NUCLEOTIDE SEQUENCE [LARGE SCALE GENOMIC DNA]</scope>
    <source>
        <strain evidence="2">NRRL Y-17796</strain>
    </source>
</reference>
<evidence type="ECO:0000313" key="1">
    <source>
        <dbReference type="EMBL" id="ODV90525.1"/>
    </source>
</evidence>
<organism evidence="1 2">
    <name type="scientific">Tortispora caseinolytica NRRL Y-17796</name>
    <dbReference type="NCBI Taxonomy" id="767744"/>
    <lineage>
        <taxon>Eukaryota</taxon>
        <taxon>Fungi</taxon>
        <taxon>Dikarya</taxon>
        <taxon>Ascomycota</taxon>
        <taxon>Saccharomycotina</taxon>
        <taxon>Trigonopsidomycetes</taxon>
        <taxon>Trigonopsidales</taxon>
        <taxon>Trigonopsidaceae</taxon>
        <taxon>Tortispora</taxon>
    </lineage>
</organism>
<sequence length="507" mass="56228">MNFLRREPTVSEDDLANICDLLTYNSELFAVNGGLASREWINNLIANYLDSIDKATPGEIAAALQVPATVVADYIASSGAFTHLGVVYSSVEIDRLAQLLSSDLQKHPVELVRWSADHQLPLELVNYLSNSVASAILDSNILFGKEYLDKRSASLQEELTSATEPLTLSDIDTVIARRNGFKILGNLYKPGASIDDLTNSLVSELKSTGVVPLAKLQTIDPHSFPDSKVLATCIISDTKLAEIANQAHSPLSLESLKVDSSIATYLPDCLVSDGYIMDKTSLDIEIRDLVEATSMTYKLENKRKFNLAFAYEIGERLHKCRWIVKRAYSAMSSTWKACEIEEQKQLARTRASELLISCWAALSLPDSLKDLQENILSGITKDPLVKVAGSDLDTLAVALQKKYKLSVPDLKQFNKEQINGLLAHAETLSNEKRTAEAYLLSTTALWALKMKSSEVDFLPVLTHVSGKHVSEMLKAMWTQLDPDLQRELVEARKGKMEQLLTRLRQLQ</sequence>
<evidence type="ECO:0000313" key="2">
    <source>
        <dbReference type="Proteomes" id="UP000095023"/>
    </source>
</evidence>
<accession>A0A1E4TFG8</accession>
<dbReference type="Proteomes" id="UP000095023">
    <property type="component" value="Unassembled WGS sequence"/>
</dbReference>
<name>A0A1E4TFG8_9ASCO</name>
<gene>
    <name evidence="1" type="ORF">CANCADRAFT_107197</name>
</gene>
<dbReference type="EMBL" id="KV453842">
    <property type="protein sequence ID" value="ODV90525.1"/>
    <property type="molecule type" value="Genomic_DNA"/>
</dbReference>
<proteinExistence type="predicted"/>